<organism evidence="2 3">
    <name type="scientific">Mesonia aestuariivivens</name>
    <dbReference type="NCBI Taxonomy" id="2796128"/>
    <lineage>
        <taxon>Bacteria</taxon>
        <taxon>Pseudomonadati</taxon>
        <taxon>Bacteroidota</taxon>
        <taxon>Flavobacteriia</taxon>
        <taxon>Flavobacteriales</taxon>
        <taxon>Flavobacteriaceae</taxon>
        <taxon>Mesonia</taxon>
    </lineage>
</organism>
<feature type="transmembrane region" description="Helical" evidence="1">
    <location>
        <begin position="73"/>
        <end position="89"/>
    </location>
</feature>
<evidence type="ECO:0000313" key="3">
    <source>
        <dbReference type="Proteomes" id="UP000719267"/>
    </source>
</evidence>
<keyword evidence="3" id="KW-1185">Reference proteome</keyword>
<proteinExistence type="predicted"/>
<dbReference type="EMBL" id="JAHWDF010000019">
    <property type="protein sequence ID" value="MBW2962869.1"/>
    <property type="molecule type" value="Genomic_DNA"/>
</dbReference>
<keyword evidence="1" id="KW-1133">Transmembrane helix</keyword>
<keyword evidence="1" id="KW-0472">Membrane</keyword>
<sequence length="99" mass="11742">MSEIENRPSPFSKDRFKITLCKVIFFYSVFFVVMKIMALFNGYPMKVSLIMSTPFVLLSLWGLYIVRNKTFNWLYVILGILVVSLVRYYELSIFDYLVN</sequence>
<accession>A0ABS6W578</accession>
<dbReference type="RefSeq" id="WP_219041153.1">
    <property type="nucleotide sequence ID" value="NZ_JAHWDF010000019.1"/>
</dbReference>
<evidence type="ECO:0000256" key="1">
    <source>
        <dbReference type="SAM" id="Phobius"/>
    </source>
</evidence>
<feature type="transmembrane region" description="Helical" evidence="1">
    <location>
        <begin position="47"/>
        <end position="66"/>
    </location>
</feature>
<keyword evidence="1" id="KW-0812">Transmembrane</keyword>
<reference evidence="2 3" key="1">
    <citation type="submission" date="2021-07" db="EMBL/GenBank/DDBJ databases">
        <title>Mesonia aestuariivivens sp. nov., isolated from a tidal flat.</title>
        <authorList>
            <person name="Kim Y.-O."/>
            <person name="Yoon J.-H."/>
        </authorList>
    </citation>
    <scope>NUCLEOTIDE SEQUENCE [LARGE SCALE GENOMIC DNA]</scope>
    <source>
        <strain evidence="2 3">JHPTF-M18</strain>
    </source>
</reference>
<gene>
    <name evidence="2" type="ORF">KW502_13830</name>
</gene>
<protein>
    <submittedName>
        <fullName evidence="2">Uncharacterized protein</fullName>
    </submittedName>
</protein>
<name>A0ABS6W578_9FLAO</name>
<dbReference type="Proteomes" id="UP000719267">
    <property type="component" value="Unassembled WGS sequence"/>
</dbReference>
<comment type="caution">
    <text evidence="2">The sequence shown here is derived from an EMBL/GenBank/DDBJ whole genome shotgun (WGS) entry which is preliminary data.</text>
</comment>
<feature type="transmembrane region" description="Helical" evidence="1">
    <location>
        <begin position="20"/>
        <end position="41"/>
    </location>
</feature>
<evidence type="ECO:0000313" key="2">
    <source>
        <dbReference type="EMBL" id="MBW2962869.1"/>
    </source>
</evidence>